<evidence type="ECO:0008006" key="5">
    <source>
        <dbReference type="Google" id="ProtNLM"/>
    </source>
</evidence>
<reference evidence="3 4" key="1">
    <citation type="submission" date="2015-12" db="EMBL/GenBank/DDBJ databases">
        <title>Dictyostelia acquired genes for synthesis and detection of signals that induce cell-type specialization by lateral gene transfer from prokaryotes.</title>
        <authorList>
            <person name="Gloeckner G."/>
            <person name="Schaap P."/>
        </authorList>
    </citation>
    <scope>NUCLEOTIDE SEQUENCE [LARGE SCALE GENOMIC DNA]</scope>
    <source>
        <strain evidence="3 4">TK</strain>
    </source>
</reference>
<dbReference type="FunCoup" id="A0A151Z6Z9">
    <property type="interactions" value="738"/>
</dbReference>
<dbReference type="STRING" id="361077.A0A151Z6Z9"/>
<feature type="transmembrane region" description="Helical" evidence="2">
    <location>
        <begin position="275"/>
        <end position="296"/>
    </location>
</feature>
<proteinExistence type="predicted"/>
<name>A0A151Z6Z9_TIELA</name>
<dbReference type="AlphaFoldDB" id="A0A151Z6Z9"/>
<keyword evidence="4" id="KW-1185">Reference proteome</keyword>
<feature type="transmembrane region" description="Helical" evidence="2">
    <location>
        <begin position="542"/>
        <end position="563"/>
    </location>
</feature>
<feature type="transmembrane region" description="Helical" evidence="2">
    <location>
        <begin position="508"/>
        <end position="530"/>
    </location>
</feature>
<dbReference type="Proteomes" id="UP000076078">
    <property type="component" value="Unassembled WGS sequence"/>
</dbReference>
<keyword evidence="2" id="KW-0812">Transmembrane</keyword>
<sequence length="582" mass="66102">MAKTTKTNKSPTNKKEQSSAKTRETQEEENIEESQGNRGSKVDEYYNSQSSSSSLKPEAIFYRPPSTPTKTKKVSKEAERLQKQQQQQQQEEDDELEVESYDDQYDESRCVQISYDRFKQQSIDYTNQQLENLSREIRRHPNIALKSYHFLNRGLSTKITHQLIRIVLSTILLVSMVTIVFMLPLPEITGISLHPTTPNIQYEKDGFHLSNKITPFKENWNRFSFVGMSNFLCCDYNFNPFDPMTVDNHPKNPVGSDDGRVHYDQREQDLKNIRIFASTVVFGIVYFCLWLFASRLAEKEIIMDSNAALQVLHSVVSLYLIPLISMIFWALVSLYFVQTLLIGPGQVQSDILHCISTMSSSLSELLSFSPLRELILGAVGISMRVLYNAFGFSISSLTMHSKQELSDNQMKLVSFVWALIIGSIIYHFAMIISYLYSIFRERTVKPEPTATASSTSTTTTTTNNGGITSTSTTTTTSTLGVSSSSLSSEAPSLVSLDLKFLPSFIPEVLLTQNFIIVFIWTLVSCYLWAFGSPIANTHEGEIFFIFLTSSSLIQSIYQLIVILQKKDTIEKLHEQHEFLKVE</sequence>
<feature type="transmembrane region" description="Helical" evidence="2">
    <location>
        <begin position="374"/>
        <end position="395"/>
    </location>
</feature>
<accession>A0A151Z6Z9</accession>
<keyword evidence="2" id="KW-0472">Membrane</keyword>
<feature type="transmembrane region" description="Helical" evidence="2">
    <location>
        <begin position="415"/>
        <end position="436"/>
    </location>
</feature>
<evidence type="ECO:0000313" key="4">
    <source>
        <dbReference type="Proteomes" id="UP000076078"/>
    </source>
</evidence>
<keyword evidence="2" id="KW-1133">Transmembrane helix</keyword>
<dbReference type="InParanoid" id="A0A151Z6Z9"/>
<feature type="compositionally biased region" description="Low complexity" evidence="1">
    <location>
        <begin position="1"/>
        <end position="11"/>
    </location>
</feature>
<feature type="transmembrane region" description="Helical" evidence="2">
    <location>
        <begin position="163"/>
        <end position="185"/>
    </location>
</feature>
<feature type="transmembrane region" description="Helical" evidence="2">
    <location>
        <begin position="316"/>
        <end position="337"/>
    </location>
</feature>
<feature type="compositionally biased region" description="Basic and acidic residues" evidence="1">
    <location>
        <begin position="13"/>
        <end position="25"/>
    </location>
</feature>
<protein>
    <recommendedName>
        <fullName evidence="5">Transmembrane protein</fullName>
    </recommendedName>
</protein>
<evidence type="ECO:0000256" key="2">
    <source>
        <dbReference type="SAM" id="Phobius"/>
    </source>
</evidence>
<gene>
    <name evidence="3" type="ORF">DLAC_09708</name>
</gene>
<comment type="caution">
    <text evidence="3">The sequence shown here is derived from an EMBL/GenBank/DDBJ whole genome shotgun (WGS) entry which is preliminary data.</text>
</comment>
<feature type="region of interest" description="Disordered" evidence="1">
    <location>
        <begin position="449"/>
        <end position="477"/>
    </location>
</feature>
<evidence type="ECO:0000313" key="3">
    <source>
        <dbReference type="EMBL" id="KYQ89740.1"/>
    </source>
</evidence>
<feature type="compositionally biased region" description="Acidic residues" evidence="1">
    <location>
        <begin position="90"/>
        <end position="102"/>
    </location>
</feature>
<dbReference type="OrthoDB" id="20411at2759"/>
<dbReference type="EMBL" id="LODT01000039">
    <property type="protein sequence ID" value="KYQ89740.1"/>
    <property type="molecule type" value="Genomic_DNA"/>
</dbReference>
<feature type="region of interest" description="Disordered" evidence="1">
    <location>
        <begin position="1"/>
        <end position="102"/>
    </location>
</feature>
<evidence type="ECO:0000256" key="1">
    <source>
        <dbReference type="SAM" id="MobiDB-lite"/>
    </source>
</evidence>
<dbReference type="OMA" id="QNFIIVF"/>
<organism evidence="3 4">
    <name type="scientific">Tieghemostelium lacteum</name>
    <name type="common">Slime mold</name>
    <name type="synonym">Dictyostelium lacteum</name>
    <dbReference type="NCBI Taxonomy" id="361077"/>
    <lineage>
        <taxon>Eukaryota</taxon>
        <taxon>Amoebozoa</taxon>
        <taxon>Evosea</taxon>
        <taxon>Eumycetozoa</taxon>
        <taxon>Dictyostelia</taxon>
        <taxon>Dictyosteliales</taxon>
        <taxon>Raperosteliaceae</taxon>
        <taxon>Tieghemostelium</taxon>
    </lineage>
</organism>